<name>A0A9Q0IVR7_9TELE</name>
<organism evidence="5 6">
    <name type="scientific">Muraenolepis orangiensis</name>
    <name type="common">Patagonian moray cod</name>
    <dbReference type="NCBI Taxonomy" id="630683"/>
    <lineage>
        <taxon>Eukaryota</taxon>
        <taxon>Metazoa</taxon>
        <taxon>Chordata</taxon>
        <taxon>Craniata</taxon>
        <taxon>Vertebrata</taxon>
        <taxon>Euteleostomi</taxon>
        <taxon>Actinopterygii</taxon>
        <taxon>Neopterygii</taxon>
        <taxon>Teleostei</taxon>
        <taxon>Neoteleostei</taxon>
        <taxon>Acanthomorphata</taxon>
        <taxon>Zeiogadaria</taxon>
        <taxon>Gadariae</taxon>
        <taxon>Gadiformes</taxon>
        <taxon>Muraenolepidoidei</taxon>
        <taxon>Muraenolepididae</taxon>
        <taxon>Muraenolepis</taxon>
    </lineage>
</organism>
<dbReference type="Pfam" id="PF13925">
    <property type="entry name" value="Katanin_con80"/>
    <property type="match status" value="1"/>
</dbReference>
<dbReference type="AlphaFoldDB" id="A0A9Q0IVR7"/>
<sequence>MNSNPEDEQGMGEVLPQDGVQYNETTSMQLIYDTKEEFVRKRCPATRPAYGSAGRLKRVVSCKRKTHHSAVVRRKQATVGRPCDAGDKENLLARLQDPHYASMDRDKCREIVHMDPWEFPLNVNKHLGGGTGFMHTDCLTLGELTRDHSSMVNVLFGRNLRLKVALTLWQRNVGELLTYLLRLEDTGVIVDLLPIITQSLQEDSSSFSIGCCVDLFPFVKKALSSPYEEYVTVCLKWIHSVLKKWFGELRASGLTGRTNKHLDKNFHVFNQQLVNLWHQDPGWTLVQTMPPNLAKVIDSYLSQLA</sequence>
<keyword evidence="2" id="KW-0963">Cytoplasm</keyword>
<comment type="subcellular location">
    <subcellularLocation>
        <location evidence="1">Cytoplasm</location>
        <location evidence="1">Cytoskeleton</location>
    </subcellularLocation>
</comment>
<accession>A0A9Q0IVR7</accession>
<keyword evidence="6" id="KW-1185">Reference proteome</keyword>
<dbReference type="InterPro" id="IPR042404">
    <property type="entry name" value="KATNBL1"/>
</dbReference>
<dbReference type="InterPro" id="IPR028021">
    <property type="entry name" value="Katanin_C-terminal"/>
</dbReference>
<feature type="domain" description="Katanin p80 subunit C-terminal" evidence="4">
    <location>
        <begin position="146"/>
        <end position="268"/>
    </location>
</feature>
<keyword evidence="3" id="KW-0206">Cytoskeleton</keyword>
<evidence type="ECO:0000256" key="1">
    <source>
        <dbReference type="ARBA" id="ARBA00004245"/>
    </source>
</evidence>
<evidence type="ECO:0000313" key="5">
    <source>
        <dbReference type="EMBL" id="KAJ3612849.1"/>
    </source>
</evidence>
<dbReference type="PANTHER" id="PTHR14682:SF1">
    <property type="entry name" value="KATNB1-LIKE PROTEIN 1"/>
    <property type="match status" value="1"/>
</dbReference>
<gene>
    <name evidence="5" type="ORF">NHX12_019107</name>
</gene>
<dbReference type="OrthoDB" id="8754475at2759"/>
<evidence type="ECO:0000256" key="3">
    <source>
        <dbReference type="ARBA" id="ARBA00023212"/>
    </source>
</evidence>
<dbReference type="EMBL" id="JANIIK010000035">
    <property type="protein sequence ID" value="KAJ3612849.1"/>
    <property type="molecule type" value="Genomic_DNA"/>
</dbReference>
<evidence type="ECO:0000313" key="6">
    <source>
        <dbReference type="Proteomes" id="UP001148018"/>
    </source>
</evidence>
<dbReference type="Proteomes" id="UP001148018">
    <property type="component" value="Unassembled WGS sequence"/>
</dbReference>
<dbReference type="PANTHER" id="PTHR14682">
    <property type="entry name" value="KATNB1-LIKE PROTEIN 1"/>
    <property type="match status" value="1"/>
</dbReference>
<dbReference type="GO" id="GO:0005730">
    <property type="term" value="C:nucleolus"/>
    <property type="evidence" value="ECO:0007669"/>
    <property type="project" value="TreeGrafter"/>
</dbReference>
<protein>
    <recommendedName>
        <fullName evidence="4">Katanin p80 subunit C-terminal domain-containing protein</fullName>
    </recommendedName>
</protein>
<comment type="caution">
    <text evidence="5">The sequence shown here is derived from an EMBL/GenBank/DDBJ whole genome shotgun (WGS) entry which is preliminary data.</text>
</comment>
<evidence type="ECO:0000259" key="4">
    <source>
        <dbReference type="Pfam" id="PF13925"/>
    </source>
</evidence>
<proteinExistence type="predicted"/>
<reference evidence="5" key="1">
    <citation type="submission" date="2022-07" db="EMBL/GenBank/DDBJ databases">
        <title>Chromosome-level genome of Muraenolepis orangiensis.</title>
        <authorList>
            <person name="Kim J."/>
        </authorList>
    </citation>
    <scope>NUCLEOTIDE SEQUENCE</scope>
    <source>
        <strain evidence="5">KU_S4_2022</strain>
        <tissue evidence="5">Muscle</tissue>
    </source>
</reference>
<dbReference type="GO" id="GO:0008017">
    <property type="term" value="F:microtubule binding"/>
    <property type="evidence" value="ECO:0007669"/>
    <property type="project" value="InterPro"/>
</dbReference>
<dbReference type="GO" id="GO:0005856">
    <property type="term" value="C:cytoskeleton"/>
    <property type="evidence" value="ECO:0007669"/>
    <property type="project" value="UniProtKB-SubCell"/>
</dbReference>
<evidence type="ECO:0000256" key="2">
    <source>
        <dbReference type="ARBA" id="ARBA00022490"/>
    </source>
</evidence>